<dbReference type="InterPro" id="IPR002631">
    <property type="entry name" value="Plasmid_rep_OBD"/>
</dbReference>
<sequence>MSKSLKRTNMMYVNQPSYMEKNGVPTDLNELAEYIKRKIAPKEFAIILHDRDLKDGKPVEPHIHIALRFKRQRYLHVIAKAFNDENVANVAKWDRNYKNMYLYLVHLTDNSEDNKAPYKNSEVVASFDFDKFIEETVAEVFKPRKEIITDLLNDYGYGNISLEDIKEELTPLEFSKNKKHIDTIKKDLLIAADFEFFKEEMKESKRKIKTYFCFGETGTGKTSWAKNFAHEKNMSYYITGSNRDLFSNYENEQIIIADDLRPETLPYEEILKLTDPYNFEVSAGSRYYDKRLVAEIIIITTPYSPNDFYFASKSSEDTYIVETELNRVKDVETMNPDSPEQLFRRINPMEFTKNSIIPHFWDNDEKKFKLLNEYAQENKWSKHNPFPSKNELIEDFSKLFGDDNNVV</sequence>
<dbReference type="GO" id="GO:0003916">
    <property type="term" value="F:DNA topoisomerase activity"/>
    <property type="evidence" value="ECO:0007669"/>
    <property type="project" value="InterPro"/>
</dbReference>
<name>A0A640MI80_BACAN</name>
<comment type="caution">
    <text evidence="3">The sequence shown here is derived from an EMBL/GenBank/DDBJ whole genome shotgun (WGS) entry which is preliminary data.</text>
</comment>
<dbReference type="Pfam" id="PF00910">
    <property type="entry name" value="RNA_helicase"/>
    <property type="match status" value="1"/>
</dbReference>
<evidence type="ECO:0000259" key="2">
    <source>
        <dbReference type="Pfam" id="PF01719"/>
    </source>
</evidence>
<feature type="domain" description="Plasmid replication protein origin binding" evidence="2">
    <location>
        <begin position="37"/>
        <end position="130"/>
    </location>
</feature>
<dbReference type="GO" id="GO:0003677">
    <property type="term" value="F:DNA binding"/>
    <property type="evidence" value="ECO:0007669"/>
    <property type="project" value="InterPro"/>
</dbReference>
<dbReference type="GO" id="GO:0005727">
    <property type="term" value="C:extrachromosomal circular DNA"/>
    <property type="evidence" value="ECO:0007669"/>
    <property type="project" value="InterPro"/>
</dbReference>
<feature type="domain" description="Helicase superfamily 3 single-stranded DNA/RNA virus" evidence="1">
    <location>
        <begin position="213"/>
        <end position="301"/>
    </location>
</feature>
<accession>A0A640MI80</accession>
<evidence type="ECO:0000259" key="1">
    <source>
        <dbReference type="Pfam" id="PF00910"/>
    </source>
</evidence>
<dbReference type="GO" id="GO:0003724">
    <property type="term" value="F:RNA helicase activity"/>
    <property type="evidence" value="ECO:0007669"/>
    <property type="project" value="InterPro"/>
</dbReference>
<dbReference type="InterPro" id="IPR027417">
    <property type="entry name" value="P-loop_NTPase"/>
</dbReference>
<dbReference type="EMBL" id="BLEY01000024">
    <property type="protein sequence ID" value="GEU13552.1"/>
    <property type="molecule type" value="Genomic_DNA"/>
</dbReference>
<dbReference type="SUPFAM" id="SSF52540">
    <property type="entry name" value="P-loop containing nucleoside triphosphate hydrolases"/>
    <property type="match status" value="1"/>
</dbReference>
<dbReference type="Pfam" id="PF01719">
    <property type="entry name" value="Rep_OBD"/>
    <property type="match status" value="1"/>
</dbReference>
<evidence type="ECO:0000313" key="3">
    <source>
        <dbReference type="EMBL" id="GEU13552.1"/>
    </source>
</evidence>
<reference evidence="3" key="1">
    <citation type="submission" date="2019-12" db="EMBL/GenBank/DDBJ databases">
        <title>Epidemiological and comparative genomic analysis of Bacillus anthracis isolated from northern Vietnam.</title>
        <authorList>
            <person name="Hoang T.T.H."/>
            <person name="Dang D.A."/>
            <person name="Pham M.H."/>
            <person name="Luong M.H."/>
            <person name="Tran N.D."/>
            <person name="Nguyen T.H."/>
            <person name="Nguyen T.T."/>
            <person name="Inoue S."/>
            <person name="Morikawa S."/>
            <person name="Okutani A."/>
        </authorList>
    </citation>
    <scope>NUCLEOTIDE SEQUENCE</scope>
    <source>
        <strain evidence="3">QuyetLC</strain>
    </source>
</reference>
<protein>
    <submittedName>
        <fullName evidence="3">Replication protein</fullName>
    </submittedName>
</protein>
<dbReference type="Gene3D" id="3.40.1310.30">
    <property type="match status" value="1"/>
</dbReference>
<dbReference type="GO" id="GO:0006260">
    <property type="term" value="P:DNA replication"/>
    <property type="evidence" value="ECO:0007669"/>
    <property type="project" value="InterPro"/>
</dbReference>
<dbReference type="InterPro" id="IPR000605">
    <property type="entry name" value="Helicase_SF3_ssDNA/RNA_vir"/>
</dbReference>
<dbReference type="Gene3D" id="3.40.50.300">
    <property type="entry name" value="P-loop containing nucleotide triphosphate hydrolases"/>
    <property type="match status" value="1"/>
</dbReference>
<dbReference type="GO" id="GO:0003723">
    <property type="term" value="F:RNA binding"/>
    <property type="evidence" value="ECO:0007669"/>
    <property type="project" value="InterPro"/>
</dbReference>
<proteinExistence type="predicted"/>
<dbReference type="AlphaFoldDB" id="A0A640MI80"/>
<reference evidence="3" key="2">
    <citation type="submission" date="2019-12" db="EMBL/GenBank/DDBJ databases">
        <authorList>
            <person name="Hoang T.H.H."/>
            <person name="Okutani A."/>
        </authorList>
    </citation>
    <scope>NUCLEOTIDE SEQUENCE</scope>
    <source>
        <strain evidence="3">QuyetLC</strain>
    </source>
</reference>
<gene>
    <name evidence="3" type="ORF">QuyetLC_24860</name>
</gene>
<organism evidence="3">
    <name type="scientific">Bacillus anthracis</name>
    <name type="common">anthrax bacterium</name>
    <dbReference type="NCBI Taxonomy" id="1392"/>
    <lineage>
        <taxon>Bacteria</taxon>
        <taxon>Bacillati</taxon>
        <taxon>Bacillota</taxon>
        <taxon>Bacilli</taxon>
        <taxon>Bacillales</taxon>
        <taxon>Bacillaceae</taxon>
        <taxon>Bacillus</taxon>
        <taxon>Bacillus cereus group</taxon>
    </lineage>
</organism>